<proteinExistence type="predicted"/>
<accession>A0AAU9JXF9</accession>
<comment type="caution">
    <text evidence="3">The sequence shown here is derived from an EMBL/GenBank/DDBJ whole genome shotgun (WGS) entry which is preliminary data.</text>
</comment>
<organism evidence="3 4">
    <name type="scientific">Blepharisma stoltei</name>
    <dbReference type="NCBI Taxonomy" id="1481888"/>
    <lineage>
        <taxon>Eukaryota</taxon>
        <taxon>Sar</taxon>
        <taxon>Alveolata</taxon>
        <taxon>Ciliophora</taxon>
        <taxon>Postciliodesmatophora</taxon>
        <taxon>Heterotrichea</taxon>
        <taxon>Heterotrichida</taxon>
        <taxon>Blepharismidae</taxon>
        <taxon>Blepharisma</taxon>
    </lineage>
</organism>
<evidence type="ECO:0000256" key="2">
    <source>
        <dbReference type="SAM" id="MobiDB-lite"/>
    </source>
</evidence>
<dbReference type="EMBL" id="CAJZBQ010000047">
    <property type="protein sequence ID" value="CAG9329227.1"/>
    <property type="molecule type" value="Genomic_DNA"/>
</dbReference>
<reference evidence="3" key="1">
    <citation type="submission" date="2021-09" db="EMBL/GenBank/DDBJ databases">
        <authorList>
            <consortium name="AG Swart"/>
            <person name="Singh M."/>
            <person name="Singh A."/>
            <person name="Seah K."/>
            <person name="Emmerich C."/>
        </authorList>
    </citation>
    <scope>NUCLEOTIDE SEQUENCE</scope>
    <source>
        <strain evidence="3">ATCC30299</strain>
    </source>
</reference>
<sequence>MADSKQFKLEIQFTELQLPRPIDPSTLGLVVTVGSNTHQLSFQSISYITIPSFSPDGVMNLELRDEALLATSSVQLGRLCDKTITGNFEKWVKFEPEKGVGLEGPKGVKVKLVGVLGNSRRSISPNKARPKNIGVSPLKIRGKCNYLKKLNSVEDAEKDIHDIVVRVRTRLGAEYEQLIEDGIRSPARSPGRSPGKSPLRKRQEDENNLDMAEPYLELPSRFELNIEQLSSSEPHLLRNIAIGLCQKIRVMKAQVEEYEAIQEVVVNFDSPMEELAQSMTETREQLGQEQIFIDGVITQVSGENLKLEEAIASVDSQIKALEEEIGNVKEQAEHFKNENEKNKIDGENVEKEIKRIAKLKKQIEKDDGERETMISSYQAILTGYADPHLANDLVKIEEERVAMLSQLNSQTSLLDHANIENLQLQAQIEITQAELISQEDQKSRNITLNAQNNSYAQISAELEKAYQDLNALKEININESMNHSRKIEIDIRDYQNSQPALEQELQSKQQQIADYLGNLEEFRKHLEDIETLLKNDEGIYDQYRDFKLQFDAEVKIQEELLKELSYFSDLVFMQAQAGLLTNRLYRRLEDMLEEKEYQKGSMQKMIDDIKRSKPAYIAKQGDLVDVALAKYLNTRENTMDVNFVRTDKEKYVFGTKNVEIKKEGEGLFVYFEGKKLGIEEFTDGYNTIEKEKLEDQAELKKLNSMGEKKSAIFGTVIDMSSKKEGRSPGLGSKSPQRGMTALPSRESPTRKRTLL</sequence>
<evidence type="ECO:0000313" key="3">
    <source>
        <dbReference type="EMBL" id="CAG9329227.1"/>
    </source>
</evidence>
<feature type="coiled-coil region" evidence="1">
    <location>
        <begin position="304"/>
        <end position="369"/>
    </location>
</feature>
<evidence type="ECO:0000313" key="4">
    <source>
        <dbReference type="Proteomes" id="UP001162131"/>
    </source>
</evidence>
<feature type="region of interest" description="Disordered" evidence="2">
    <location>
        <begin position="717"/>
        <end position="755"/>
    </location>
</feature>
<protein>
    <submittedName>
        <fullName evidence="3">Uncharacterized protein</fullName>
    </submittedName>
</protein>
<name>A0AAU9JXF9_9CILI</name>
<evidence type="ECO:0000256" key="1">
    <source>
        <dbReference type="SAM" id="Coils"/>
    </source>
</evidence>
<feature type="region of interest" description="Disordered" evidence="2">
    <location>
        <begin position="182"/>
        <end position="208"/>
    </location>
</feature>
<dbReference type="Proteomes" id="UP001162131">
    <property type="component" value="Unassembled WGS sequence"/>
</dbReference>
<feature type="coiled-coil region" evidence="1">
    <location>
        <begin position="414"/>
        <end position="525"/>
    </location>
</feature>
<dbReference type="AlphaFoldDB" id="A0AAU9JXF9"/>
<gene>
    <name evidence="3" type="ORF">BSTOLATCC_MIC48053</name>
</gene>
<keyword evidence="1" id="KW-0175">Coiled coil</keyword>
<keyword evidence="4" id="KW-1185">Reference proteome</keyword>